<evidence type="ECO:0000313" key="1">
    <source>
        <dbReference type="EMBL" id="JAC74954.1"/>
    </source>
</evidence>
<protein>
    <submittedName>
        <fullName evidence="1">Uncharacterized protein</fullName>
    </submittedName>
</protein>
<gene>
    <name evidence="1" type="ORF">TSPGSL018_24543</name>
</gene>
<feature type="non-terminal residue" evidence="1">
    <location>
        <position position="1"/>
    </location>
</feature>
<name>A0A061RW06_9CHLO</name>
<sequence length="46" mass="5395">QAKSMFVTVSVPKRRTYCLVKLSPKVLVCQAQVKARALQYFNWFFL</sequence>
<proteinExistence type="predicted"/>
<dbReference type="AlphaFoldDB" id="A0A061RW06"/>
<organism evidence="1">
    <name type="scientific">Tetraselmis sp. GSL018</name>
    <dbReference type="NCBI Taxonomy" id="582737"/>
    <lineage>
        <taxon>Eukaryota</taxon>
        <taxon>Viridiplantae</taxon>
        <taxon>Chlorophyta</taxon>
        <taxon>core chlorophytes</taxon>
        <taxon>Chlorodendrophyceae</taxon>
        <taxon>Chlorodendrales</taxon>
        <taxon>Chlorodendraceae</taxon>
        <taxon>Tetraselmis</taxon>
    </lineage>
</organism>
<reference evidence="1" key="1">
    <citation type="submission" date="2014-05" db="EMBL/GenBank/DDBJ databases">
        <title>The transcriptome of the halophilic microalga Tetraselmis sp. GSL018 isolated from the Great Salt Lake, Utah.</title>
        <authorList>
            <person name="Jinkerson R.E."/>
            <person name="D'Adamo S."/>
            <person name="Posewitz M.C."/>
        </authorList>
    </citation>
    <scope>NUCLEOTIDE SEQUENCE</scope>
    <source>
        <strain evidence="1">GSL018</strain>
    </source>
</reference>
<dbReference type="EMBL" id="GBEZ01010763">
    <property type="protein sequence ID" value="JAC74954.1"/>
    <property type="molecule type" value="Transcribed_RNA"/>
</dbReference>
<accession>A0A061RW06</accession>